<organism evidence="1 2">
    <name type="scientific">Gigaspora margarita</name>
    <dbReference type="NCBI Taxonomy" id="4874"/>
    <lineage>
        <taxon>Eukaryota</taxon>
        <taxon>Fungi</taxon>
        <taxon>Fungi incertae sedis</taxon>
        <taxon>Mucoromycota</taxon>
        <taxon>Glomeromycotina</taxon>
        <taxon>Glomeromycetes</taxon>
        <taxon>Diversisporales</taxon>
        <taxon>Gigasporaceae</taxon>
        <taxon>Gigaspora</taxon>
    </lineage>
</organism>
<sequence>SLPTLKNHIKQKITQTQIRNTKSVDKYDEYSKEYNDDNYDYSRENTIIMKMM</sequence>
<comment type="caution">
    <text evidence="1">The sequence shown here is derived from an EMBL/GenBank/DDBJ whole genome shotgun (WGS) entry which is preliminary data.</text>
</comment>
<feature type="non-terminal residue" evidence="1">
    <location>
        <position position="52"/>
    </location>
</feature>
<protein>
    <submittedName>
        <fullName evidence="1">9305_t:CDS:1</fullName>
    </submittedName>
</protein>
<dbReference type="Proteomes" id="UP000789901">
    <property type="component" value="Unassembled WGS sequence"/>
</dbReference>
<name>A0ABN7X1J8_GIGMA</name>
<evidence type="ECO:0000313" key="1">
    <source>
        <dbReference type="EMBL" id="CAG8845800.1"/>
    </source>
</evidence>
<keyword evidence="2" id="KW-1185">Reference proteome</keyword>
<proteinExistence type="predicted"/>
<gene>
    <name evidence="1" type="ORF">GMARGA_LOCUS37838</name>
</gene>
<evidence type="ECO:0000313" key="2">
    <source>
        <dbReference type="Proteomes" id="UP000789901"/>
    </source>
</evidence>
<dbReference type="EMBL" id="CAJVQB010080947">
    <property type="protein sequence ID" value="CAG8845800.1"/>
    <property type="molecule type" value="Genomic_DNA"/>
</dbReference>
<reference evidence="1 2" key="1">
    <citation type="submission" date="2021-06" db="EMBL/GenBank/DDBJ databases">
        <authorList>
            <person name="Kallberg Y."/>
            <person name="Tangrot J."/>
            <person name="Rosling A."/>
        </authorList>
    </citation>
    <scope>NUCLEOTIDE SEQUENCE [LARGE SCALE GENOMIC DNA]</scope>
    <source>
        <strain evidence="1 2">120-4 pot B 10/14</strain>
    </source>
</reference>
<feature type="non-terminal residue" evidence="1">
    <location>
        <position position="1"/>
    </location>
</feature>
<accession>A0ABN7X1J8</accession>